<dbReference type="InterPro" id="IPR036390">
    <property type="entry name" value="WH_DNA-bd_sf"/>
</dbReference>
<proteinExistence type="inferred from homology"/>
<evidence type="ECO:0000313" key="5">
    <source>
        <dbReference type="EMBL" id="QIK52734.1"/>
    </source>
</evidence>
<evidence type="ECO:0000256" key="1">
    <source>
        <dbReference type="ARBA" id="ARBA00011046"/>
    </source>
</evidence>
<evidence type="ECO:0000256" key="3">
    <source>
        <dbReference type="ARBA" id="ARBA00023125"/>
    </source>
</evidence>
<dbReference type="AlphaFoldDB" id="A0A6G7WKD7"/>
<accession>A0A6G7WKD7</accession>
<name>A0A6G7WKD7_9LACT</name>
<keyword evidence="4" id="KW-0804">Transcription</keyword>
<sequence length="151" mass="16906">MQIVSTPKISDAEWEIMRVIWTNEPVTSRTITEVLSEKMDWKAATIKTLIGRLVEKGFVSTEANGNRFLYSALISEEESMRERTGSVLQHVCSTKVGATLAELISQSVLSKEDIKLLERAVSEKAMDAVETVQCHCLHGQCDCHANHEEEL</sequence>
<keyword evidence="3" id="KW-0238">DNA-binding</keyword>
<dbReference type="PIRSF" id="PIRSF019455">
    <property type="entry name" value="CopR_AtkY"/>
    <property type="match status" value="1"/>
</dbReference>
<dbReference type="Proteomes" id="UP000501830">
    <property type="component" value="Chromosome"/>
</dbReference>
<dbReference type="Pfam" id="PF03965">
    <property type="entry name" value="Penicillinase_R"/>
    <property type="match status" value="1"/>
</dbReference>
<dbReference type="EMBL" id="CP049889">
    <property type="protein sequence ID" value="QIK52734.1"/>
    <property type="molecule type" value="Genomic_DNA"/>
</dbReference>
<dbReference type="InterPro" id="IPR036388">
    <property type="entry name" value="WH-like_DNA-bd_sf"/>
</dbReference>
<dbReference type="InterPro" id="IPR014071">
    <property type="entry name" value="Cu_transp_CopY/TcrY"/>
</dbReference>
<dbReference type="GO" id="GO:0003677">
    <property type="term" value="F:DNA binding"/>
    <property type="evidence" value="ECO:0007669"/>
    <property type="project" value="UniProtKB-KW"/>
</dbReference>
<keyword evidence="2" id="KW-0805">Transcription regulation</keyword>
<dbReference type="SUPFAM" id="SSF46785">
    <property type="entry name" value="Winged helix' DNA-binding domain"/>
    <property type="match status" value="1"/>
</dbReference>
<dbReference type="InterPro" id="IPR005650">
    <property type="entry name" value="BlaI_family"/>
</dbReference>
<dbReference type="Gene3D" id="1.10.10.10">
    <property type="entry name" value="Winged helix-like DNA-binding domain superfamily/Winged helix DNA-binding domain"/>
    <property type="match status" value="1"/>
</dbReference>
<gene>
    <name evidence="5" type="ORF">G7058_09725</name>
</gene>
<dbReference type="RefSeq" id="WP_166063766.1">
    <property type="nucleotide sequence ID" value="NZ_JBGXOK010000285.1"/>
</dbReference>
<organism evidence="5 6">
    <name type="scientific">Jeotgalibaca porci</name>
    <dbReference type="NCBI Taxonomy" id="1868793"/>
    <lineage>
        <taxon>Bacteria</taxon>
        <taxon>Bacillati</taxon>
        <taxon>Bacillota</taxon>
        <taxon>Bacilli</taxon>
        <taxon>Lactobacillales</taxon>
        <taxon>Carnobacteriaceae</taxon>
        <taxon>Jeotgalibaca</taxon>
    </lineage>
</organism>
<dbReference type="GO" id="GO:0045892">
    <property type="term" value="P:negative regulation of DNA-templated transcription"/>
    <property type="evidence" value="ECO:0007669"/>
    <property type="project" value="InterPro"/>
</dbReference>
<keyword evidence="6" id="KW-1185">Reference proteome</keyword>
<protein>
    <submittedName>
        <fullName evidence="5">CopY/TcrY family copper transport repressor</fullName>
    </submittedName>
</protein>
<reference evidence="5 6" key="1">
    <citation type="journal article" date="2017" name="Int. J. Syst. Evol. Microbiol.">
        <title>Jeotgalibaca porci sp. nov. and Jeotgalibaca arthritidis sp. nov., isolated from pigs, and emended description of the genus Jeotgalibaca.</title>
        <authorList>
            <person name="Zamora L."/>
            <person name="Perez-Sancho M."/>
            <person name="Dominguez L."/>
            <person name="Fernandez-Garayzabal J.F."/>
            <person name="Vela A.I."/>
        </authorList>
    </citation>
    <scope>NUCLEOTIDE SEQUENCE [LARGE SCALE GENOMIC DNA]</scope>
    <source>
        <strain evidence="5 6">CCUG 69148</strain>
    </source>
</reference>
<dbReference type="NCBIfam" id="TIGR02698">
    <property type="entry name" value="CopY_TcrY"/>
    <property type="match status" value="1"/>
</dbReference>
<evidence type="ECO:0000256" key="4">
    <source>
        <dbReference type="ARBA" id="ARBA00023163"/>
    </source>
</evidence>
<evidence type="ECO:0000313" key="6">
    <source>
        <dbReference type="Proteomes" id="UP000501830"/>
    </source>
</evidence>
<comment type="similarity">
    <text evidence="1">Belongs to the BlaI transcriptional regulatory family.</text>
</comment>
<evidence type="ECO:0000256" key="2">
    <source>
        <dbReference type="ARBA" id="ARBA00023015"/>
    </source>
</evidence>
<dbReference type="KEGG" id="jpo:G7058_09725"/>